<keyword evidence="2" id="KW-1185">Reference proteome</keyword>
<name>A0AAJ0BKS3_9PEZI</name>
<reference evidence="1" key="1">
    <citation type="submission" date="2023-06" db="EMBL/GenBank/DDBJ databases">
        <title>Genome-scale phylogeny and comparative genomics of the fungal order Sordariales.</title>
        <authorList>
            <consortium name="Lawrence Berkeley National Laboratory"/>
            <person name="Hensen N."/>
            <person name="Bonometti L."/>
            <person name="Westerberg I."/>
            <person name="Brannstrom I.O."/>
            <person name="Guillou S."/>
            <person name="Cros-Aarteil S."/>
            <person name="Calhoun S."/>
            <person name="Haridas S."/>
            <person name="Kuo A."/>
            <person name="Mondo S."/>
            <person name="Pangilinan J."/>
            <person name="Riley R."/>
            <person name="Labutti K."/>
            <person name="Andreopoulos B."/>
            <person name="Lipzen A."/>
            <person name="Chen C."/>
            <person name="Yanf M."/>
            <person name="Daum C."/>
            <person name="Ng V."/>
            <person name="Clum A."/>
            <person name="Steindorff A."/>
            <person name="Ohm R."/>
            <person name="Martin F."/>
            <person name="Silar P."/>
            <person name="Natvig D."/>
            <person name="Lalanne C."/>
            <person name="Gautier V."/>
            <person name="Ament-Velasquez S.L."/>
            <person name="Kruys A."/>
            <person name="Hutchinson M.I."/>
            <person name="Powell A.J."/>
            <person name="Barry K."/>
            <person name="Miller A.N."/>
            <person name="Grigoriev I.V."/>
            <person name="Debuchy R."/>
            <person name="Gladieux P."/>
            <person name="Thoren M.H."/>
            <person name="Johannesson H."/>
        </authorList>
    </citation>
    <scope>NUCLEOTIDE SEQUENCE</scope>
    <source>
        <strain evidence="1">PSN4</strain>
    </source>
</reference>
<dbReference type="Proteomes" id="UP001239445">
    <property type="component" value="Unassembled WGS sequence"/>
</dbReference>
<sequence>MENKEIERTINKAAEHQHDLAMQETLRIECLNLRSQNIKMTSQRKVISMATKSSLGRSSRDIRDDFDLILAGLKDACSSLNITIPAAVTRVDQAAGQATAEHWSQRLAGSSLHELGSRVSAEEMTDIQFMSALVAVGIAELVFESNFPDFLSRESPLLDQYREHILLRAGPQTLSELDLLAYHSILSAAEDEYDSYSHAHLFTNTAHSLSSKIVGAIAHLLSSPNNTDIASDDTFVEPILRALKLKANLVLTRKRYALIFPQPGDCFDATSMLRDGESHRQVPAPPGRSVIAAAAGMRNGQRLHQRSVDGEGEGRDRVKLCLFPGLHVYVDTESGGENEDGDGSFKGLGQSGVGVKVGTCLVQCENFEKNPGRGLGGVEGVRDEEVGKVYGGGNRTRPTTQGYVPLVRAVVLV</sequence>
<dbReference type="AlphaFoldDB" id="A0AAJ0BKS3"/>
<dbReference type="EMBL" id="MU839827">
    <property type="protein sequence ID" value="KAK1760103.1"/>
    <property type="molecule type" value="Genomic_DNA"/>
</dbReference>
<organism evidence="1 2">
    <name type="scientific">Echria macrotheca</name>
    <dbReference type="NCBI Taxonomy" id="438768"/>
    <lineage>
        <taxon>Eukaryota</taxon>
        <taxon>Fungi</taxon>
        <taxon>Dikarya</taxon>
        <taxon>Ascomycota</taxon>
        <taxon>Pezizomycotina</taxon>
        <taxon>Sordariomycetes</taxon>
        <taxon>Sordariomycetidae</taxon>
        <taxon>Sordariales</taxon>
        <taxon>Schizotheciaceae</taxon>
        <taxon>Echria</taxon>
    </lineage>
</organism>
<evidence type="ECO:0000313" key="1">
    <source>
        <dbReference type="EMBL" id="KAK1760103.1"/>
    </source>
</evidence>
<proteinExistence type="predicted"/>
<gene>
    <name evidence="1" type="ORF">QBC47DRAFT_366392</name>
</gene>
<comment type="caution">
    <text evidence="1">The sequence shown here is derived from an EMBL/GenBank/DDBJ whole genome shotgun (WGS) entry which is preliminary data.</text>
</comment>
<evidence type="ECO:0000313" key="2">
    <source>
        <dbReference type="Proteomes" id="UP001239445"/>
    </source>
</evidence>
<accession>A0AAJ0BKS3</accession>
<protein>
    <submittedName>
        <fullName evidence="1">Uncharacterized protein</fullName>
    </submittedName>
</protein>